<accession>A0AAU8JBY9</accession>
<protein>
    <submittedName>
        <fullName evidence="1">Sigma-70 family RNA polymerase sigma factor</fullName>
    </submittedName>
</protein>
<sequence length="207" mass="23982">MVQLPDFPETNHPTIQSLFHYSDRELLTLFQRYPEEGKYFTAIYCRYGSIVYSLIQHQVKSPVQTDYLFALTWRHIFHELRGLDLSGRDRENAQMTLQSWLINTTALCIKSFPLPQVESIHYSLQISPPPLWIYIQQALDLMPALLRITLIMEQTFHWSPTRIAAYLQAEGESISPADITGLLKEGYRQIESLLPPDIRSFYCAAAT</sequence>
<dbReference type="EMBL" id="CP159837">
    <property type="protein sequence ID" value="XCM35786.1"/>
    <property type="molecule type" value="Genomic_DNA"/>
</dbReference>
<organism evidence="1">
    <name type="scientific">Planktothricoides raciborskii GIHE-MW2</name>
    <dbReference type="NCBI Taxonomy" id="2792601"/>
    <lineage>
        <taxon>Bacteria</taxon>
        <taxon>Bacillati</taxon>
        <taxon>Cyanobacteriota</taxon>
        <taxon>Cyanophyceae</taxon>
        <taxon>Oscillatoriophycideae</taxon>
        <taxon>Oscillatoriales</taxon>
        <taxon>Oscillatoriaceae</taxon>
        <taxon>Planktothricoides</taxon>
    </lineage>
</organism>
<dbReference type="AlphaFoldDB" id="A0AAU8JBY9"/>
<reference evidence="1" key="1">
    <citation type="submission" date="2024-07" db="EMBL/GenBank/DDBJ databases">
        <authorList>
            <person name="Kim Y.J."/>
            <person name="Jeong J.Y."/>
        </authorList>
    </citation>
    <scope>NUCLEOTIDE SEQUENCE</scope>
    <source>
        <strain evidence="1">GIHE-MW2</strain>
    </source>
</reference>
<name>A0AAU8JBY9_9CYAN</name>
<dbReference type="RefSeq" id="WP_054468160.1">
    <property type="nucleotide sequence ID" value="NZ_CP159837.1"/>
</dbReference>
<proteinExistence type="predicted"/>
<evidence type="ECO:0000313" key="1">
    <source>
        <dbReference type="EMBL" id="XCM35786.1"/>
    </source>
</evidence>
<gene>
    <name evidence="1" type="ORF">ABWT76_004489</name>
</gene>